<dbReference type="PANTHER" id="PTHR42852:SF17">
    <property type="entry name" value="THIOREDOXIN-LIKE PROTEIN HI_1115"/>
    <property type="match status" value="1"/>
</dbReference>
<dbReference type="EMBL" id="JBHSLV010000032">
    <property type="protein sequence ID" value="MFC5394759.1"/>
    <property type="molecule type" value="Genomic_DNA"/>
</dbReference>
<organism evidence="2 3">
    <name type="scientific">Bosea vestrisii</name>
    <dbReference type="NCBI Taxonomy" id="151416"/>
    <lineage>
        <taxon>Bacteria</taxon>
        <taxon>Pseudomonadati</taxon>
        <taxon>Pseudomonadota</taxon>
        <taxon>Alphaproteobacteria</taxon>
        <taxon>Hyphomicrobiales</taxon>
        <taxon>Boseaceae</taxon>
        <taxon>Bosea</taxon>
    </lineage>
</organism>
<feature type="domain" description="Thioredoxin" evidence="1">
    <location>
        <begin position="46"/>
        <end position="185"/>
    </location>
</feature>
<dbReference type="InterPro" id="IPR036249">
    <property type="entry name" value="Thioredoxin-like_sf"/>
</dbReference>
<sequence>MVAVTAPEFRGAHRLNARLGLVRRILLAGSWLCAVSASGSAGEFQPWAAKTAPTLALDRLDGPVVALAGLRGRPVIVHFFATWCAPCIEEMASLDALAARAKDGTAILAVNVGEVDARVRAFFRDRPVAFPILLDRDRAMMKAWNVEGLPTSFVLDRALKPALKTEEPLDWTGPAVTAALAALSVTRPENNQREEETSQ</sequence>
<dbReference type="InterPro" id="IPR050553">
    <property type="entry name" value="Thioredoxin_ResA/DsbE_sf"/>
</dbReference>
<dbReference type="PANTHER" id="PTHR42852">
    <property type="entry name" value="THIOL:DISULFIDE INTERCHANGE PROTEIN DSBE"/>
    <property type="match status" value="1"/>
</dbReference>
<evidence type="ECO:0000313" key="3">
    <source>
        <dbReference type="Proteomes" id="UP001596104"/>
    </source>
</evidence>
<keyword evidence="3" id="KW-1185">Reference proteome</keyword>
<dbReference type="Gene3D" id="3.40.30.10">
    <property type="entry name" value="Glutaredoxin"/>
    <property type="match status" value="1"/>
</dbReference>
<accession>A0ABW0HIC4</accession>
<dbReference type="Pfam" id="PF00578">
    <property type="entry name" value="AhpC-TSA"/>
    <property type="match status" value="1"/>
</dbReference>
<proteinExistence type="predicted"/>
<name>A0ABW0HIC4_9HYPH</name>
<reference evidence="3" key="1">
    <citation type="journal article" date="2019" name="Int. J. Syst. Evol. Microbiol.">
        <title>The Global Catalogue of Microorganisms (GCM) 10K type strain sequencing project: providing services to taxonomists for standard genome sequencing and annotation.</title>
        <authorList>
            <consortium name="The Broad Institute Genomics Platform"/>
            <consortium name="The Broad Institute Genome Sequencing Center for Infectious Disease"/>
            <person name="Wu L."/>
            <person name="Ma J."/>
        </authorList>
    </citation>
    <scope>NUCLEOTIDE SEQUENCE [LARGE SCALE GENOMIC DNA]</scope>
    <source>
        <strain evidence="3">CGMCC 1.16326</strain>
    </source>
</reference>
<dbReference type="InterPro" id="IPR000866">
    <property type="entry name" value="AhpC/TSA"/>
</dbReference>
<dbReference type="Proteomes" id="UP001596104">
    <property type="component" value="Unassembled WGS sequence"/>
</dbReference>
<comment type="caution">
    <text evidence="2">The sequence shown here is derived from an EMBL/GenBank/DDBJ whole genome shotgun (WGS) entry which is preliminary data.</text>
</comment>
<protein>
    <submittedName>
        <fullName evidence="2">TlpA family protein disulfide reductase</fullName>
    </submittedName>
</protein>
<dbReference type="InterPro" id="IPR013766">
    <property type="entry name" value="Thioredoxin_domain"/>
</dbReference>
<dbReference type="CDD" id="cd02966">
    <property type="entry name" value="TlpA_like_family"/>
    <property type="match status" value="1"/>
</dbReference>
<dbReference type="SUPFAM" id="SSF52833">
    <property type="entry name" value="Thioredoxin-like"/>
    <property type="match status" value="1"/>
</dbReference>
<gene>
    <name evidence="2" type="ORF">ACFPPC_19145</name>
</gene>
<evidence type="ECO:0000259" key="1">
    <source>
        <dbReference type="PROSITE" id="PS51352"/>
    </source>
</evidence>
<dbReference type="RefSeq" id="WP_377010262.1">
    <property type="nucleotide sequence ID" value="NZ_JBHSLV010000032.1"/>
</dbReference>
<evidence type="ECO:0000313" key="2">
    <source>
        <dbReference type="EMBL" id="MFC5394759.1"/>
    </source>
</evidence>
<dbReference type="PROSITE" id="PS51352">
    <property type="entry name" value="THIOREDOXIN_2"/>
    <property type="match status" value="1"/>
</dbReference>